<evidence type="ECO:0000256" key="2">
    <source>
        <dbReference type="ARBA" id="ARBA00010621"/>
    </source>
</evidence>
<dbReference type="GO" id="GO:0050380">
    <property type="term" value="F:undecaprenyl-diphosphatase activity"/>
    <property type="evidence" value="ECO:0007669"/>
    <property type="project" value="UniProtKB-UniRule"/>
</dbReference>
<evidence type="ECO:0000256" key="7">
    <source>
        <dbReference type="ARBA" id="ARBA00022801"/>
    </source>
</evidence>
<keyword evidence="10 14" id="KW-0046">Antibiotic resistance</keyword>
<dbReference type="GO" id="GO:0071555">
    <property type="term" value="P:cell wall organization"/>
    <property type="evidence" value="ECO:0007669"/>
    <property type="project" value="UniProtKB-KW"/>
</dbReference>
<feature type="transmembrane region" description="Helical" evidence="14">
    <location>
        <begin position="149"/>
        <end position="167"/>
    </location>
</feature>
<comment type="subcellular location">
    <subcellularLocation>
        <location evidence="1 14">Cell membrane</location>
        <topology evidence="1 14">Multi-pass membrane protein</topology>
    </subcellularLocation>
</comment>
<feature type="transmembrane region" description="Helical" evidence="14">
    <location>
        <begin position="118"/>
        <end position="137"/>
    </location>
</feature>
<evidence type="ECO:0000256" key="4">
    <source>
        <dbReference type="ARBA" id="ARBA00021581"/>
    </source>
</evidence>
<comment type="miscellaneous">
    <text evidence="14">Bacitracin is thought to be involved in the inhibition of peptidoglycan synthesis by sequestering undecaprenyl diphosphate, thereby reducing the pool of lipid carrier available.</text>
</comment>
<evidence type="ECO:0000256" key="13">
    <source>
        <dbReference type="ARBA" id="ARBA00047594"/>
    </source>
</evidence>
<dbReference type="NCBIfam" id="NF001393">
    <property type="entry name" value="PRK00281.2-4"/>
    <property type="match status" value="1"/>
</dbReference>
<comment type="function">
    <text evidence="14">Catalyzes the dephosphorylation of undecaprenyl diphosphate (UPP). Confers resistance to bacitracin.</text>
</comment>
<evidence type="ECO:0000256" key="5">
    <source>
        <dbReference type="ARBA" id="ARBA00022475"/>
    </source>
</evidence>
<dbReference type="Pfam" id="PF02673">
    <property type="entry name" value="BacA"/>
    <property type="match status" value="1"/>
</dbReference>
<evidence type="ECO:0000256" key="6">
    <source>
        <dbReference type="ARBA" id="ARBA00022692"/>
    </source>
</evidence>
<accession>A0A380MTI7</accession>
<evidence type="ECO:0000256" key="1">
    <source>
        <dbReference type="ARBA" id="ARBA00004651"/>
    </source>
</evidence>
<comment type="catalytic activity">
    <reaction evidence="13 14">
        <text>di-trans,octa-cis-undecaprenyl diphosphate + H2O = di-trans,octa-cis-undecaprenyl phosphate + phosphate + H(+)</text>
        <dbReference type="Rhea" id="RHEA:28094"/>
        <dbReference type="ChEBI" id="CHEBI:15377"/>
        <dbReference type="ChEBI" id="CHEBI:15378"/>
        <dbReference type="ChEBI" id="CHEBI:43474"/>
        <dbReference type="ChEBI" id="CHEBI:58405"/>
        <dbReference type="ChEBI" id="CHEBI:60392"/>
        <dbReference type="EC" id="3.6.1.27"/>
    </reaction>
</comment>
<feature type="transmembrane region" description="Helical" evidence="14">
    <location>
        <begin position="88"/>
        <end position="106"/>
    </location>
</feature>
<evidence type="ECO:0000313" key="15">
    <source>
        <dbReference type="EMBL" id="SUO95031.1"/>
    </source>
</evidence>
<feature type="transmembrane region" description="Helical" evidence="14">
    <location>
        <begin position="7"/>
        <end position="29"/>
    </location>
</feature>
<dbReference type="PANTHER" id="PTHR30622">
    <property type="entry name" value="UNDECAPRENYL-DIPHOSPHATASE"/>
    <property type="match status" value="1"/>
</dbReference>
<keyword evidence="14" id="KW-0961">Cell wall biogenesis/degradation</keyword>
<keyword evidence="9 14" id="KW-0472">Membrane</keyword>
<dbReference type="GO" id="GO:0005886">
    <property type="term" value="C:plasma membrane"/>
    <property type="evidence" value="ECO:0007669"/>
    <property type="project" value="UniProtKB-SubCell"/>
</dbReference>
<dbReference type="EMBL" id="UHIC01000001">
    <property type="protein sequence ID" value="SUO95031.1"/>
    <property type="molecule type" value="Genomic_DNA"/>
</dbReference>
<dbReference type="RefSeq" id="WP_072577016.1">
    <property type="nucleotide sequence ID" value="NZ_LWHB01000125.1"/>
</dbReference>
<sequence>MDLWQAFILSLIQGITEFLPISSSGHLVITRDFLHWPDTGVAFDAFTGLGTLTAVILYFRKELFEIAYYWLNQFSKTRQPDPQNLARLGNQLILATLPALILGYLLKDQIDQHFHSPQVIAITTIFYGILLGTADWLGRKTYQINQTSTKQALIYGFAQALALIPGTSRSGITMTAGLAMGFSRHAAARYSFLLSIPISAAAGLYGLLKLIKAPSVDFSWQVISLSYLTATISAFICIALFLRFLNAIGMWPHVIYRLILGSIILIVL</sequence>
<keyword evidence="16" id="KW-1185">Reference proteome</keyword>
<dbReference type="HAMAP" id="MF_01006">
    <property type="entry name" value="Undec_diphosphatase"/>
    <property type="match status" value="1"/>
</dbReference>
<keyword evidence="7 14" id="KW-0378">Hydrolase</keyword>
<protein>
    <recommendedName>
        <fullName evidence="4 14">Undecaprenyl-diphosphatase</fullName>
        <ecNumber evidence="3 14">3.6.1.27</ecNumber>
    </recommendedName>
    <alternativeName>
        <fullName evidence="12 14">Bacitracin resistance protein</fullName>
    </alternativeName>
    <alternativeName>
        <fullName evidence="11 14">Undecaprenyl pyrophosphate phosphatase</fullName>
    </alternativeName>
</protein>
<keyword evidence="14" id="KW-0133">Cell shape</keyword>
<evidence type="ECO:0000313" key="16">
    <source>
        <dbReference type="Proteomes" id="UP000254601"/>
    </source>
</evidence>
<evidence type="ECO:0000256" key="12">
    <source>
        <dbReference type="ARBA" id="ARBA00032932"/>
    </source>
</evidence>
<dbReference type="AlphaFoldDB" id="A0A380MTI7"/>
<comment type="similarity">
    <text evidence="2 14">Belongs to the UppP family.</text>
</comment>
<feature type="transmembrane region" description="Helical" evidence="14">
    <location>
        <begin position="220"/>
        <end position="242"/>
    </location>
</feature>
<evidence type="ECO:0000256" key="8">
    <source>
        <dbReference type="ARBA" id="ARBA00022989"/>
    </source>
</evidence>
<dbReference type="InterPro" id="IPR003824">
    <property type="entry name" value="UppP"/>
</dbReference>
<gene>
    <name evidence="14 15" type="primary">uppP</name>
    <name evidence="15" type="ORF">NCTC13337_01057</name>
</gene>
<dbReference type="GO" id="GO:0009252">
    <property type="term" value="P:peptidoglycan biosynthetic process"/>
    <property type="evidence" value="ECO:0007669"/>
    <property type="project" value="UniProtKB-KW"/>
</dbReference>
<name>A0A380MTI7_9GAMM</name>
<reference evidence="15 16" key="1">
    <citation type="submission" date="2018-06" db="EMBL/GenBank/DDBJ databases">
        <authorList>
            <consortium name="Pathogen Informatics"/>
            <person name="Doyle S."/>
        </authorList>
    </citation>
    <scope>NUCLEOTIDE SEQUENCE [LARGE SCALE GENOMIC DNA]</scope>
    <source>
        <strain evidence="15 16">NCTC13337</strain>
    </source>
</reference>
<evidence type="ECO:0000256" key="11">
    <source>
        <dbReference type="ARBA" id="ARBA00032707"/>
    </source>
</evidence>
<keyword evidence="5 14" id="KW-1003">Cell membrane</keyword>
<feature type="transmembrane region" description="Helical" evidence="14">
    <location>
        <begin position="41"/>
        <end position="59"/>
    </location>
</feature>
<feature type="transmembrane region" description="Helical" evidence="14">
    <location>
        <begin position="248"/>
        <end position="267"/>
    </location>
</feature>
<evidence type="ECO:0000256" key="3">
    <source>
        <dbReference type="ARBA" id="ARBA00012374"/>
    </source>
</evidence>
<dbReference type="Proteomes" id="UP000254601">
    <property type="component" value="Unassembled WGS sequence"/>
</dbReference>
<evidence type="ECO:0000256" key="10">
    <source>
        <dbReference type="ARBA" id="ARBA00023251"/>
    </source>
</evidence>
<evidence type="ECO:0000256" key="14">
    <source>
        <dbReference type="HAMAP-Rule" id="MF_01006"/>
    </source>
</evidence>
<keyword evidence="14" id="KW-0573">Peptidoglycan synthesis</keyword>
<feature type="transmembrane region" description="Helical" evidence="14">
    <location>
        <begin position="187"/>
        <end position="208"/>
    </location>
</feature>
<evidence type="ECO:0000256" key="9">
    <source>
        <dbReference type="ARBA" id="ARBA00023136"/>
    </source>
</evidence>
<dbReference type="GO" id="GO:0008360">
    <property type="term" value="P:regulation of cell shape"/>
    <property type="evidence" value="ECO:0007669"/>
    <property type="project" value="UniProtKB-KW"/>
</dbReference>
<dbReference type="PANTHER" id="PTHR30622:SF4">
    <property type="entry name" value="UNDECAPRENYL-DIPHOSPHATASE"/>
    <property type="match status" value="1"/>
</dbReference>
<dbReference type="EC" id="3.6.1.27" evidence="3 14"/>
<dbReference type="NCBIfam" id="TIGR00753">
    <property type="entry name" value="undec_PP_bacA"/>
    <property type="match status" value="1"/>
</dbReference>
<keyword evidence="8 14" id="KW-1133">Transmembrane helix</keyword>
<proteinExistence type="inferred from homology"/>
<dbReference type="GO" id="GO:0046677">
    <property type="term" value="P:response to antibiotic"/>
    <property type="evidence" value="ECO:0007669"/>
    <property type="project" value="UniProtKB-UniRule"/>
</dbReference>
<keyword evidence="6 14" id="KW-0812">Transmembrane</keyword>
<dbReference type="OrthoDB" id="9808289at2"/>
<organism evidence="15 16">
    <name type="scientific">Suttonella ornithocola</name>
    <dbReference type="NCBI Taxonomy" id="279832"/>
    <lineage>
        <taxon>Bacteria</taxon>
        <taxon>Pseudomonadati</taxon>
        <taxon>Pseudomonadota</taxon>
        <taxon>Gammaproteobacteria</taxon>
        <taxon>Cardiobacteriales</taxon>
        <taxon>Cardiobacteriaceae</taxon>
        <taxon>Suttonella</taxon>
    </lineage>
</organism>